<dbReference type="InterPro" id="IPR050167">
    <property type="entry name" value="Ser_Thr_protein_kinase"/>
</dbReference>
<feature type="compositionally biased region" description="Polar residues" evidence="1">
    <location>
        <begin position="374"/>
        <end position="394"/>
    </location>
</feature>
<dbReference type="SMART" id="SM00220">
    <property type="entry name" value="S_TKc"/>
    <property type="match status" value="1"/>
</dbReference>
<dbReference type="STRING" id="1051616.A0A3M9YNK5"/>
<sequence length="433" mass="48520">MPSVIKSMTATVAKLQQIQPATMASDRTFENYTRQLTLIEDFIASLRQKGLHQTFKTVDFKHLTETNRLPGKNHARVVVRAPMGTRHVFKGFDLEAFINHKDKDNSFHQHQRDTMLHEIQTLAALPLHPNIMPCPETLVTVLDPDGGERVCGFLQPVMERETLDDQITNAGDVRIPLLRKAKWCFQMARAVLHTHRIARTYHMDVKPGNILIDQEDGIRLIDWEQSGVSMFTHSKEATIDQEAWEEPPSPNDESAQPAKPRIVYKPRVGAPRKNLFWGYPEWNVFPIWKETCPRAAELAEVFSLGRVMWMLMEQLEQSPNPTVWTARSADVPQYWKDVINQCMELDPNARPDLDELVDFWSAEVERLSGAKGASNGTNHSTGISTSNSMNSGASNGVGKSINNSISTGTRNGTSNGTFHNGSNGAGNNSSSHV</sequence>
<dbReference type="Proteomes" id="UP000267145">
    <property type="component" value="Unassembled WGS sequence"/>
</dbReference>
<evidence type="ECO:0000259" key="2">
    <source>
        <dbReference type="PROSITE" id="PS50011"/>
    </source>
</evidence>
<dbReference type="Pfam" id="PF00069">
    <property type="entry name" value="Pkinase"/>
    <property type="match status" value="1"/>
</dbReference>
<dbReference type="AlphaFoldDB" id="A0A3M9YNK5"/>
<dbReference type="GO" id="GO:0004672">
    <property type="term" value="F:protein kinase activity"/>
    <property type="evidence" value="ECO:0007669"/>
    <property type="project" value="InterPro"/>
</dbReference>
<dbReference type="RefSeq" id="XP_028498788.1">
    <property type="nucleotide sequence ID" value="XM_028640822.1"/>
</dbReference>
<dbReference type="InterPro" id="IPR011009">
    <property type="entry name" value="Kinase-like_dom_sf"/>
</dbReference>
<protein>
    <recommendedName>
        <fullName evidence="2">Protein kinase domain-containing protein</fullName>
    </recommendedName>
</protein>
<proteinExistence type="predicted"/>
<dbReference type="EMBL" id="RBVV01000005">
    <property type="protein sequence ID" value="RNJ60630.1"/>
    <property type="molecule type" value="Genomic_DNA"/>
</dbReference>
<dbReference type="Gene3D" id="1.10.510.10">
    <property type="entry name" value="Transferase(Phosphotransferase) domain 1"/>
    <property type="match status" value="1"/>
</dbReference>
<evidence type="ECO:0000313" key="3">
    <source>
        <dbReference type="EMBL" id="RNJ60630.1"/>
    </source>
</evidence>
<dbReference type="SUPFAM" id="SSF56112">
    <property type="entry name" value="Protein kinase-like (PK-like)"/>
    <property type="match status" value="1"/>
</dbReference>
<evidence type="ECO:0000256" key="1">
    <source>
        <dbReference type="SAM" id="MobiDB-lite"/>
    </source>
</evidence>
<organism evidence="3 4">
    <name type="scientific">Verticillium nonalfalfae</name>
    <dbReference type="NCBI Taxonomy" id="1051616"/>
    <lineage>
        <taxon>Eukaryota</taxon>
        <taxon>Fungi</taxon>
        <taxon>Dikarya</taxon>
        <taxon>Ascomycota</taxon>
        <taxon>Pezizomycotina</taxon>
        <taxon>Sordariomycetes</taxon>
        <taxon>Hypocreomycetidae</taxon>
        <taxon>Glomerellales</taxon>
        <taxon>Plectosphaerellaceae</taxon>
        <taxon>Verticillium</taxon>
    </lineage>
</organism>
<dbReference type="GO" id="GO:0005737">
    <property type="term" value="C:cytoplasm"/>
    <property type="evidence" value="ECO:0007669"/>
    <property type="project" value="TreeGrafter"/>
</dbReference>
<gene>
    <name evidence="3" type="ORF">D7B24_006698</name>
</gene>
<feature type="region of interest" description="Disordered" evidence="1">
    <location>
        <begin position="370"/>
        <end position="433"/>
    </location>
</feature>
<dbReference type="InterPro" id="IPR000719">
    <property type="entry name" value="Prot_kinase_dom"/>
</dbReference>
<keyword evidence="4" id="KW-1185">Reference proteome</keyword>
<feature type="compositionally biased region" description="Low complexity" evidence="1">
    <location>
        <begin position="402"/>
        <end position="433"/>
    </location>
</feature>
<dbReference type="PANTHER" id="PTHR23257">
    <property type="entry name" value="SERINE-THREONINE PROTEIN KINASE"/>
    <property type="match status" value="1"/>
</dbReference>
<evidence type="ECO:0000313" key="4">
    <source>
        <dbReference type="Proteomes" id="UP000267145"/>
    </source>
</evidence>
<feature type="domain" description="Protein kinase" evidence="2">
    <location>
        <begin position="64"/>
        <end position="364"/>
    </location>
</feature>
<dbReference type="GO" id="GO:0007165">
    <property type="term" value="P:signal transduction"/>
    <property type="evidence" value="ECO:0007669"/>
    <property type="project" value="TreeGrafter"/>
</dbReference>
<reference evidence="3 4" key="1">
    <citation type="submission" date="2018-10" db="EMBL/GenBank/DDBJ databases">
        <title>Genome sequence of Verticillium nonalfalfae VnAa140.</title>
        <authorList>
            <person name="Stajich J.E."/>
            <person name="Kasson M.T."/>
        </authorList>
    </citation>
    <scope>NUCLEOTIDE SEQUENCE [LARGE SCALE GENOMIC DNA]</scope>
    <source>
        <strain evidence="3 4">VnAa140</strain>
    </source>
</reference>
<name>A0A3M9YNK5_9PEZI</name>
<dbReference type="GeneID" id="39610387"/>
<accession>A0A3M9YNK5</accession>
<dbReference type="GO" id="GO:0005524">
    <property type="term" value="F:ATP binding"/>
    <property type="evidence" value="ECO:0007669"/>
    <property type="project" value="InterPro"/>
</dbReference>
<comment type="caution">
    <text evidence="3">The sequence shown here is derived from an EMBL/GenBank/DDBJ whole genome shotgun (WGS) entry which is preliminary data.</text>
</comment>
<feature type="region of interest" description="Disordered" evidence="1">
    <location>
        <begin position="238"/>
        <end position="259"/>
    </location>
</feature>
<dbReference type="PROSITE" id="PS50011">
    <property type="entry name" value="PROTEIN_KINASE_DOM"/>
    <property type="match status" value="1"/>
</dbReference>